<dbReference type="EMBL" id="WWCW01000046">
    <property type="protein sequence ID" value="MYM88448.1"/>
    <property type="molecule type" value="Genomic_DNA"/>
</dbReference>
<feature type="domain" description="Solute-binding protein family 3/N-terminal" evidence="2">
    <location>
        <begin position="14"/>
        <end position="239"/>
    </location>
</feature>
<accession>A0A845G6U8</accession>
<reference evidence="3 4" key="1">
    <citation type="submission" date="2020-01" db="EMBL/GenBank/DDBJ databases">
        <title>Novel species isolated from a subtropical stream in China.</title>
        <authorList>
            <person name="Lu H."/>
        </authorList>
    </citation>
    <scope>NUCLEOTIDE SEQUENCE [LARGE SCALE GENOMIC DNA]</scope>
    <source>
        <strain evidence="3 4">FT82W</strain>
    </source>
</reference>
<dbReference type="SUPFAM" id="SSF53850">
    <property type="entry name" value="Periplasmic binding protein-like II"/>
    <property type="match status" value="1"/>
</dbReference>
<dbReference type="SMART" id="SM00062">
    <property type="entry name" value="PBPb"/>
    <property type="match status" value="1"/>
</dbReference>
<evidence type="ECO:0000313" key="4">
    <source>
        <dbReference type="Proteomes" id="UP000470302"/>
    </source>
</evidence>
<comment type="caution">
    <text evidence="3">The sequence shown here is derived from an EMBL/GenBank/DDBJ whole genome shotgun (WGS) entry which is preliminary data.</text>
</comment>
<keyword evidence="1" id="KW-0732">Signal</keyword>
<sequence length="241" mass="26986">MLGLACPGLAVSTEVSMAFGEKIPPFCFPDTDSGIELEILREALAFRGHTLKPKYYPFARIPTAFKTGSVDAAMTDLGEDMGKAGAFYGDPAVFYDNVFITLASRNLSIRTPADLHGLTVIAFAGALKRYPAWLNEVKKDGHYFEQNNQSLQVMTLNAGHYDVALSDRNIYKYFTLLLKGSKNFHAKPVTLHNFVKLNPMDYRPVFRDQGVRDDFNAGLKHLKNSGRFNAIYKKYLGDQRD</sequence>
<dbReference type="PANTHER" id="PTHR35936:SF19">
    <property type="entry name" value="AMINO-ACID-BINDING PROTEIN YXEM-RELATED"/>
    <property type="match status" value="1"/>
</dbReference>
<proteinExistence type="predicted"/>
<organism evidence="3 4">
    <name type="scientific">Duganella vulcania</name>
    <dbReference type="NCBI Taxonomy" id="2692166"/>
    <lineage>
        <taxon>Bacteria</taxon>
        <taxon>Pseudomonadati</taxon>
        <taxon>Pseudomonadota</taxon>
        <taxon>Betaproteobacteria</taxon>
        <taxon>Burkholderiales</taxon>
        <taxon>Oxalobacteraceae</taxon>
        <taxon>Telluria group</taxon>
        <taxon>Duganella</taxon>
    </lineage>
</organism>
<protein>
    <submittedName>
        <fullName evidence="3">Transporter substrate-binding domain-containing protein</fullName>
    </submittedName>
</protein>
<dbReference type="AlphaFoldDB" id="A0A845G6U8"/>
<dbReference type="PANTHER" id="PTHR35936">
    <property type="entry name" value="MEMBRANE-BOUND LYTIC MUREIN TRANSGLYCOSYLASE F"/>
    <property type="match status" value="1"/>
</dbReference>
<dbReference type="InterPro" id="IPR001638">
    <property type="entry name" value="Solute-binding_3/MltF_N"/>
</dbReference>
<evidence type="ECO:0000259" key="2">
    <source>
        <dbReference type="SMART" id="SM00062"/>
    </source>
</evidence>
<evidence type="ECO:0000313" key="3">
    <source>
        <dbReference type="EMBL" id="MYM88448.1"/>
    </source>
</evidence>
<dbReference type="Gene3D" id="3.40.190.10">
    <property type="entry name" value="Periplasmic binding protein-like II"/>
    <property type="match status" value="2"/>
</dbReference>
<dbReference type="Proteomes" id="UP000470302">
    <property type="component" value="Unassembled WGS sequence"/>
</dbReference>
<name>A0A845G6U8_9BURK</name>
<gene>
    <name evidence="3" type="ORF">GTP91_14860</name>
</gene>
<dbReference type="Pfam" id="PF00497">
    <property type="entry name" value="SBP_bac_3"/>
    <property type="match status" value="1"/>
</dbReference>
<evidence type="ECO:0000256" key="1">
    <source>
        <dbReference type="ARBA" id="ARBA00022729"/>
    </source>
</evidence>